<dbReference type="Gene3D" id="1.20.1510.10">
    <property type="entry name" value="Cation efflux protein transmembrane domain"/>
    <property type="match status" value="1"/>
</dbReference>
<dbReference type="SUPFAM" id="SSF161111">
    <property type="entry name" value="Cation efflux protein transmembrane domain-like"/>
    <property type="match status" value="1"/>
</dbReference>
<dbReference type="PATRIC" id="fig|1666911.3.peg.2958"/>
<evidence type="ECO:0000256" key="5">
    <source>
        <dbReference type="ARBA" id="ARBA00022989"/>
    </source>
</evidence>
<dbReference type="GO" id="GO:0015086">
    <property type="term" value="F:cadmium ion transmembrane transporter activity"/>
    <property type="evidence" value="ECO:0007669"/>
    <property type="project" value="TreeGrafter"/>
</dbReference>
<dbReference type="AlphaFoldDB" id="A0A0P8C516"/>
<feature type="transmembrane region" description="Helical" evidence="7">
    <location>
        <begin position="176"/>
        <end position="196"/>
    </location>
</feature>
<keyword evidence="4 7" id="KW-0812">Transmembrane</keyword>
<organism evidence="10 11">
    <name type="scientific">Phormidesmis priestleyi Ana</name>
    <dbReference type="NCBI Taxonomy" id="1666911"/>
    <lineage>
        <taxon>Bacteria</taxon>
        <taxon>Bacillati</taxon>
        <taxon>Cyanobacteriota</taxon>
        <taxon>Cyanophyceae</taxon>
        <taxon>Leptolyngbyales</taxon>
        <taxon>Leptolyngbyaceae</taxon>
        <taxon>Phormidesmis</taxon>
    </lineage>
</organism>
<dbReference type="InterPro" id="IPR058533">
    <property type="entry name" value="Cation_efflux_TM"/>
</dbReference>
<feature type="transmembrane region" description="Helical" evidence="7">
    <location>
        <begin position="98"/>
        <end position="118"/>
    </location>
</feature>
<evidence type="ECO:0000313" key="11">
    <source>
        <dbReference type="Proteomes" id="UP000050465"/>
    </source>
</evidence>
<feature type="domain" description="Cation efflux protein transmembrane" evidence="8">
    <location>
        <begin position="33"/>
        <end position="227"/>
    </location>
</feature>
<evidence type="ECO:0000256" key="4">
    <source>
        <dbReference type="ARBA" id="ARBA00022692"/>
    </source>
</evidence>
<dbReference type="InterPro" id="IPR002524">
    <property type="entry name" value="Cation_efflux"/>
</dbReference>
<dbReference type="InterPro" id="IPR050291">
    <property type="entry name" value="CDF_Transporter"/>
</dbReference>
<evidence type="ECO:0000256" key="6">
    <source>
        <dbReference type="ARBA" id="ARBA00023136"/>
    </source>
</evidence>
<dbReference type="Gene3D" id="3.30.70.1350">
    <property type="entry name" value="Cation efflux protein, cytoplasmic domain"/>
    <property type="match status" value="1"/>
</dbReference>
<dbReference type="Pfam" id="PF01545">
    <property type="entry name" value="Cation_efflux"/>
    <property type="match status" value="1"/>
</dbReference>
<comment type="caution">
    <text evidence="10">The sequence shown here is derived from an EMBL/GenBank/DDBJ whole genome shotgun (WGS) entry which is preliminary data.</text>
</comment>
<dbReference type="InterPro" id="IPR027469">
    <property type="entry name" value="Cation_efflux_TMD_sf"/>
</dbReference>
<feature type="transmembrane region" description="Helical" evidence="7">
    <location>
        <begin position="32"/>
        <end position="50"/>
    </location>
</feature>
<reference evidence="10 11" key="1">
    <citation type="submission" date="2015-09" db="EMBL/GenBank/DDBJ databases">
        <title>Identification and resolution of microdiversity through metagenomic sequencing of parallel consortia.</title>
        <authorList>
            <person name="Nelson W.C."/>
            <person name="Romine M.F."/>
            <person name="Lindemann S.R."/>
        </authorList>
    </citation>
    <scope>NUCLEOTIDE SEQUENCE [LARGE SCALE GENOMIC DNA]</scope>
    <source>
        <strain evidence="10">Ana</strain>
    </source>
</reference>
<name>A0A0P8C516_9CYAN</name>
<dbReference type="PANTHER" id="PTHR43840:SF15">
    <property type="entry name" value="MITOCHONDRIAL METAL TRANSPORTER 1-RELATED"/>
    <property type="match status" value="1"/>
</dbReference>
<feature type="domain" description="Cation efflux protein cytoplasmic" evidence="9">
    <location>
        <begin position="235"/>
        <end position="306"/>
    </location>
</feature>
<keyword evidence="5 7" id="KW-1133">Transmembrane helix</keyword>
<dbReference type="STRING" id="1666911.HLUCCA11_04740"/>
<dbReference type="InterPro" id="IPR027470">
    <property type="entry name" value="Cation_efflux_CTD"/>
</dbReference>
<dbReference type="GO" id="GO:0015093">
    <property type="term" value="F:ferrous iron transmembrane transporter activity"/>
    <property type="evidence" value="ECO:0007669"/>
    <property type="project" value="TreeGrafter"/>
</dbReference>
<dbReference type="InterPro" id="IPR036837">
    <property type="entry name" value="Cation_efflux_CTD_sf"/>
</dbReference>
<evidence type="ECO:0000256" key="2">
    <source>
        <dbReference type="ARBA" id="ARBA00008114"/>
    </source>
</evidence>
<comment type="similarity">
    <text evidence="2">Belongs to the cation diffusion facilitator (CDF) transporter (TC 2.A.4) family.</text>
</comment>
<proteinExistence type="inferred from homology"/>
<dbReference type="GO" id="GO:0015341">
    <property type="term" value="F:zinc efflux antiporter activity"/>
    <property type="evidence" value="ECO:0007669"/>
    <property type="project" value="TreeGrafter"/>
</dbReference>
<evidence type="ECO:0000256" key="7">
    <source>
        <dbReference type="SAM" id="Phobius"/>
    </source>
</evidence>
<accession>A0A0P8C516</accession>
<feature type="transmembrane region" description="Helical" evidence="7">
    <location>
        <begin position="138"/>
        <end position="155"/>
    </location>
</feature>
<gene>
    <name evidence="10" type="ORF">HLUCCA11_04740</name>
</gene>
<dbReference type="GO" id="GO:0005886">
    <property type="term" value="C:plasma membrane"/>
    <property type="evidence" value="ECO:0007669"/>
    <property type="project" value="TreeGrafter"/>
</dbReference>
<evidence type="ECO:0000259" key="9">
    <source>
        <dbReference type="Pfam" id="PF16916"/>
    </source>
</evidence>
<dbReference type="Pfam" id="PF16916">
    <property type="entry name" value="ZT_dimer"/>
    <property type="match status" value="1"/>
</dbReference>
<dbReference type="PANTHER" id="PTHR43840">
    <property type="entry name" value="MITOCHONDRIAL METAL TRANSPORTER 1-RELATED"/>
    <property type="match status" value="1"/>
</dbReference>
<feature type="transmembrane region" description="Helical" evidence="7">
    <location>
        <begin position="202"/>
        <end position="227"/>
    </location>
</feature>
<evidence type="ECO:0000256" key="3">
    <source>
        <dbReference type="ARBA" id="ARBA00022448"/>
    </source>
</evidence>
<protein>
    <submittedName>
        <fullName evidence="10">Putative Co/Zn/Cd cation transporter</fullName>
    </submittedName>
</protein>
<evidence type="ECO:0000259" key="8">
    <source>
        <dbReference type="Pfam" id="PF01545"/>
    </source>
</evidence>
<keyword evidence="3" id="KW-0813">Transport</keyword>
<comment type="subcellular location">
    <subcellularLocation>
        <location evidence="1">Membrane</location>
        <topology evidence="1">Multi-pass membrane protein</topology>
    </subcellularLocation>
</comment>
<sequence length="342" mass="37817">MSANSEPHNTQHGHEEPDLKSFYTYQTEVRRVLLLTLVLNVLVVLLKFVVGWWTGSLSLLADALHSITDSANNVLGLVTNQLASPVPDRDHPYGHQKYEAVGALGIAAFLGIACFEILKGAGERLFSESEPVTMNAISLWFLLAVLGINIFVAFYERRVGKRLGSNILIADAQHTMSDIWITIAVMGGLIGVWSGVQWLDLVLAFPVALLVIRSGWVVLSANLPWLLDEMAIAPEAIHDEVMRVPGVVNCHSIASRGLLGRQVFIDMHLIVEPRDVLSAHNITEQVEQQLERVFGPARVTIHVEPHSYVEREISYGIAEGDYEGQQGHSDAHYDAHHESHHA</sequence>
<dbReference type="GO" id="GO:0006882">
    <property type="term" value="P:intracellular zinc ion homeostasis"/>
    <property type="evidence" value="ECO:0007669"/>
    <property type="project" value="TreeGrafter"/>
</dbReference>
<evidence type="ECO:0000313" key="10">
    <source>
        <dbReference type="EMBL" id="KPQ36800.1"/>
    </source>
</evidence>
<dbReference type="SUPFAM" id="SSF160240">
    <property type="entry name" value="Cation efflux protein cytoplasmic domain-like"/>
    <property type="match status" value="1"/>
</dbReference>
<evidence type="ECO:0000256" key="1">
    <source>
        <dbReference type="ARBA" id="ARBA00004141"/>
    </source>
</evidence>
<keyword evidence="6 7" id="KW-0472">Membrane</keyword>
<dbReference type="EMBL" id="LJZR01000004">
    <property type="protein sequence ID" value="KPQ36800.1"/>
    <property type="molecule type" value="Genomic_DNA"/>
</dbReference>
<dbReference type="Proteomes" id="UP000050465">
    <property type="component" value="Unassembled WGS sequence"/>
</dbReference>
<dbReference type="NCBIfam" id="TIGR01297">
    <property type="entry name" value="CDF"/>
    <property type="match status" value="1"/>
</dbReference>